<dbReference type="PANTHER" id="PTHR31668">
    <property type="entry name" value="GLUCOSE TRANSPORT TRANSCRIPTION REGULATOR RGT1-RELATED-RELATED"/>
    <property type="match status" value="1"/>
</dbReference>
<feature type="domain" description="Zn(2)-C6 fungal-type" evidence="7">
    <location>
        <begin position="22"/>
        <end position="54"/>
    </location>
</feature>
<evidence type="ECO:0000256" key="5">
    <source>
        <dbReference type="ARBA" id="ARBA00023242"/>
    </source>
</evidence>
<dbReference type="SUPFAM" id="SSF57701">
    <property type="entry name" value="Zn2/Cys6 DNA-binding domain"/>
    <property type="match status" value="1"/>
</dbReference>
<dbReference type="PANTHER" id="PTHR31668:SF4">
    <property type="entry name" value="TRANSCRIPTIONAL ACTIVATOR PROTEIN DAL81"/>
    <property type="match status" value="1"/>
</dbReference>
<keyword evidence="2" id="KW-0805">Transcription regulation</keyword>
<keyword evidence="1" id="KW-0479">Metal-binding</keyword>
<evidence type="ECO:0000313" key="8">
    <source>
        <dbReference type="EMBL" id="TQB69293.1"/>
    </source>
</evidence>
<dbReference type="GO" id="GO:0003677">
    <property type="term" value="F:DNA binding"/>
    <property type="evidence" value="ECO:0007669"/>
    <property type="project" value="UniProtKB-KW"/>
</dbReference>
<feature type="compositionally biased region" description="Basic residues" evidence="6">
    <location>
        <begin position="59"/>
        <end position="73"/>
    </location>
</feature>
<sequence>MVDAADQPRGQQRPYRSKKKKPCDACRRRRVGCLIEEGQNTCSLCRHRGLACTFLSGPPKKKSRRTTSPRSRSHAQGGEPSSAASASTPGQGQILTTAVPGQTTVVPGQTFLYAGPSGDQGVYLLRHLPFDANCVFGTSNWTIWRASAGSSGSAYFTIYPNVLLDAEGDAFDIRQIPTAARTHHQELLDLYYRYVHPTLPILECRQELEGAIAARTVPASLLAAVYSMAVFFWSYSGALRGEPKINREALLSFTYKSVMFETRNPNLRTVQTLLLYLQMPPKLVREPNHPGSWVVTAQVVAVAQEAGLHIDPERLEISPRECKLRRILWWAVYLQDKWFASWLGRPSHISNDQFTVKSLSIMDFTNDWGNVDSAAAPSIQQFISLCHLTPVLADVLDMFYSPKARLEATQQHLALLLASEAASKLQEWQSQHMFTARPQSEDPNAYALIFAYYAIEALIHGALFVCTGSVTSGGVADESQLFEKLLDVLELMLTRNPTGFWLSYCKGNLGIIGSFMLTVFLSSVDEHTLHIRQTVLQRYQRLLEELCVRFEFAALPSVRLNLFFKRLFPEYMDENLEERPSLE</sequence>
<dbReference type="GO" id="GO:0000981">
    <property type="term" value="F:DNA-binding transcription factor activity, RNA polymerase II-specific"/>
    <property type="evidence" value="ECO:0007669"/>
    <property type="project" value="InterPro"/>
</dbReference>
<dbReference type="InterPro" id="IPR007219">
    <property type="entry name" value="XnlR_reg_dom"/>
</dbReference>
<comment type="caution">
    <text evidence="8">The sequence shown here is derived from an EMBL/GenBank/DDBJ whole genome shotgun (WGS) entry which is preliminary data.</text>
</comment>
<evidence type="ECO:0000256" key="2">
    <source>
        <dbReference type="ARBA" id="ARBA00023015"/>
    </source>
</evidence>
<keyword evidence="3" id="KW-0238">DNA-binding</keyword>
<dbReference type="Pfam" id="PF04082">
    <property type="entry name" value="Fungal_trans"/>
    <property type="match status" value="1"/>
</dbReference>
<name>A0A507QN64_MONPU</name>
<dbReference type="AlphaFoldDB" id="A0A507QN64"/>
<gene>
    <name evidence="8" type="ORF">MPDQ_002090</name>
</gene>
<keyword evidence="4" id="KW-0804">Transcription</keyword>
<dbReference type="Proteomes" id="UP000319663">
    <property type="component" value="Unassembled WGS sequence"/>
</dbReference>
<evidence type="ECO:0000256" key="6">
    <source>
        <dbReference type="SAM" id="MobiDB-lite"/>
    </source>
</evidence>
<feature type="region of interest" description="Disordered" evidence="6">
    <location>
        <begin position="56"/>
        <end position="94"/>
    </location>
</feature>
<dbReference type="InterPro" id="IPR001138">
    <property type="entry name" value="Zn2Cys6_DnaBD"/>
</dbReference>
<protein>
    <recommendedName>
        <fullName evidence="7">Zn(2)-C6 fungal-type domain-containing protein</fullName>
    </recommendedName>
</protein>
<dbReference type="STRING" id="5098.A0A507QN64"/>
<evidence type="ECO:0000256" key="4">
    <source>
        <dbReference type="ARBA" id="ARBA00023163"/>
    </source>
</evidence>
<keyword evidence="5" id="KW-0539">Nucleus</keyword>
<dbReference type="GO" id="GO:0001080">
    <property type="term" value="P:nitrogen catabolite activation of transcription from RNA polymerase II promoter"/>
    <property type="evidence" value="ECO:0007669"/>
    <property type="project" value="TreeGrafter"/>
</dbReference>
<dbReference type="InterPro" id="IPR050797">
    <property type="entry name" value="Carb_Metab_Trans_Reg"/>
</dbReference>
<dbReference type="GO" id="GO:0008270">
    <property type="term" value="F:zinc ion binding"/>
    <property type="evidence" value="ECO:0007669"/>
    <property type="project" value="InterPro"/>
</dbReference>
<keyword evidence="9" id="KW-1185">Reference proteome</keyword>
<dbReference type="CDD" id="cd12148">
    <property type="entry name" value="fungal_TF_MHR"/>
    <property type="match status" value="1"/>
</dbReference>
<evidence type="ECO:0000256" key="3">
    <source>
        <dbReference type="ARBA" id="ARBA00023125"/>
    </source>
</evidence>
<dbReference type="SMART" id="SM00906">
    <property type="entry name" value="Fungal_trans"/>
    <property type="match status" value="1"/>
</dbReference>
<evidence type="ECO:0000313" key="9">
    <source>
        <dbReference type="Proteomes" id="UP000319663"/>
    </source>
</evidence>
<feature type="compositionally biased region" description="Polar residues" evidence="6">
    <location>
        <begin position="82"/>
        <end position="94"/>
    </location>
</feature>
<dbReference type="GO" id="GO:0006351">
    <property type="term" value="P:DNA-templated transcription"/>
    <property type="evidence" value="ECO:0007669"/>
    <property type="project" value="InterPro"/>
</dbReference>
<dbReference type="GO" id="GO:0005634">
    <property type="term" value="C:nucleus"/>
    <property type="evidence" value="ECO:0007669"/>
    <property type="project" value="TreeGrafter"/>
</dbReference>
<organism evidence="8 9">
    <name type="scientific">Monascus purpureus</name>
    <name type="common">Red mold</name>
    <name type="synonym">Monascus anka</name>
    <dbReference type="NCBI Taxonomy" id="5098"/>
    <lineage>
        <taxon>Eukaryota</taxon>
        <taxon>Fungi</taxon>
        <taxon>Dikarya</taxon>
        <taxon>Ascomycota</taxon>
        <taxon>Pezizomycotina</taxon>
        <taxon>Eurotiomycetes</taxon>
        <taxon>Eurotiomycetidae</taxon>
        <taxon>Eurotiales</taxon>
        <taxon>Aspergillaceae</taxon>
        <taxon>Monascus</taxon>
    </lineage>
</organism>
<dbReference type="Gene3D" id="4.10.240.10">
    <property type="entry name" value="Zn(2)-C6 fungal-type DNA-binding domain"/>
    <property type="match status" value="1"/>
</dbReference>
<proteinExistence type="predicted"/>
<dbReference type="PROSITE" id="PS00463">
    <property type="entry name" value="ZN2_CY6_FUNGAL_1"/>
    <property type="match status" value="1"/>
</dbReference>
<dbReference type="CDD" id="cd00067">
    <property type="entry name" value="GAL4"/>
    <property type="match status" value="1"/>
</dbReference>
<evidence type="ECO:0000259" key="7">
    <source>
        <dbReference type="PROSITE" id="PS50048"/>
    </source>
</evidence>
<feature type="region of interest" description="Disordered" evidence="6">
    <location>
        <begin position="1"/>
        <end position="21"/>
    </location>
</feature>
<dbReference type="PROSITE" id="PS50048">
    <property type="entry name" value="ZN2_CY6_FUNGAL_2"/>
    <property type="match status" value="1"/>
</dbReference>
<reference evidence="8 9" key="1">
    <citation type="submission" date="2019-06" db="EMBL/GenBank/DDBJ databases">
        <title>Wine fermentation using esterase from Monascus purpureus.</title>
        <authorList>
            <person name="Geng C."/>
            <person name="Zhang Y."/>
        </authorList>
    </citation>
    <scope>NUCLEOTIDE SEQUENCE [LARGE SCALE GENOMIC DNA]</scope>
    <source>
        <strain evidence="8">HQ1</strain>
    </source>
</reference>
<dbReference type="InterPro" id="IPR036864">
    <property type="entry name" value="Zn2-C6_fun-type_DNA-bd_sf"/>
</dbReference>
<accession>A0A507QN64</accession>
<dbReference type="EMBL" id="VIFY01000161">
    <property type="protein sequence ID" value="TQB69293.1"/>
    <property type="molecule type" value="Genomic_DNA"/>
</dbReference>
<dbReference type="SMART" id="SM00066">
    <property type="entry name" value="GAL4"/>
    <property type="match status" value="1"/>
</dbReference>
<evidence type="ECO:0000256" key="1">
    <source>
        <dbReference type="ARBA" id="ARBA00022723"/>
    </source>
</evidence>